<feature type="region of interest" description="Disordered" evidence="1">
    <location>
        <begin position="343"/>
        <end position="421"/>
    </location>
</feature>
<feature type="compositionally biased region" description="Basic residues" evidence="1">
    <location>
        <begin position="623"/>
        <end position="651"/>
    </location>
</feature>
<organism evidence="3 4">
    <name type="scientific">Purpureocillium lilacinum</name>
    <name type="common">Paecilomyces lilacinus</name>
    <dbReference type="NCBI Taxonomy" id="33203"/>
    <lineage>
        <taxon>Eukaryota</taxon>
        <taxon>Fungi</taxon>
        <taxon>Dikarya</taxon>
        <taxon>Ascomycota</taxon>
        <taxon>Pezizomycotina</taxon>
        <taxon>Sordariomycetes</taxon>
        <taxon>Hypocreomycetidae</taxon>
        <taxon>Hypocreales</taxon>
        <taxon>Ophiocordycipitaceae</taxon>
        <taxon>Purpureocillium</taxon>
    </lineage>
</organism>
<dbReference type="SUPFAM" id="SSF52540">
    <property type="entry name" value="P-loop containing nucleoside triphosphate hydrolases"/>
    <property type="match status" value="1"/>
</dbReference>
<dbReference type="Pfam" id="PF02492">
    <property type="entry name" value="cobW"/>
    <property type="match status" value="2"/>
</dbReference>
<dbReference type="SMART" id="SM00833">
    <property type="entry name" value="CobW_C"/>
    <property type="match status" value="1"/>
</dbReference>
<dbReference type="InterPro" id="IPR011629">
    <property type="entry name" value="CobW-like_C"/>
</dbReference>
<accession>A0ABR0C2F3</accession>
<feature type="compositionally biased region" description="Low complexity" evidence="1">
    <location>
        <begin position="380"/>
        <end position="414"/>
    </location>
</feature>
<protein>
    <recommendedName>
        <fullName evidence="2">CobW C-terminal domain-containing protein</fullName>
    </recommendedName>
</protein>
<keyword evidence="4" id="KW-1185">Reference proteome</keyword>
<dbReference type="PANTHER" id="PTHR43603">
    <property type="entry name" value="COBW DOMAIN-CONTAINING PROTEIN DDB_G0274527"/>
    <property type="match status" value="1"/>
</dbReference>
<evidence type="ECO:0000256" key="1">
    <source>
        <dbReference type="SAM" id="MobiDB-lite"/>
    </source>
</evidence>
<feature type="compositionally biased region" description="Acidic residues" evidence="1">
    <location>
        <begin position="343"/>
        <end position="378"/>
    </location>
</feature>
<dbReference type="PANTHER" id="PTHR43603:SF1">
    <property type="entry name" value="ZINC-REGULATED GTPASE METALLOPROTEIN ACTIVATOR 1"/>
    <property type="match status" value="1"/>
</dbReference>
<evidence type="ECO:0000313" key="4">
    <source>
        <dbReference type="Proteomes" id="UP001287286"/>
    </source>
</evidence>
<dbReference type="EMBL" id="JAWRVI010000015">
    <property type="protein sequence ID" value="KAK4090395.1"/>
    <property type="molecule type" value="Genomic_DNA"/>
</dbReference>
<dbReference type="InterPro" id="IPR051927">
    <property type="entry name" value="Zn_Chap_cDPG_Synth"/>
</dbReference>
<sequence>MRTISNKGKKGASKMQVPKKPLPVTLLSGFLGSGKTTLLQHILKTEHGLRIAVVVNDIGAINIDAALIKKTHQLTKTDEKIIALQNGCICCTLRGDLLEELVRLAQLQEFDYIIIESSGISEPEQVAETFDSRLAETMGDMAEAPGAEQLDESMIKVLKQLKKAGGLEKFARLDTTVTVIDAFTMMHDFDTADLLSSRRDDVTPEDERTVSDLMVDQIEFADVIILNKTDMVNEETKNETRGLIKRLNHRAKIIEASYGKVDVKELVNTGLFKLDVAQSGYGWLQDLHAMTVREVNGRNVLTPKPETEEYNVQSFIYSRYRPFHPRRLFALLYDKFILQMEHPEDDDEDDDEGDDDDDMQDGDGTDVDMEVQVDEEDSGSSRSSGSTALLGSSPLSTRSASTARTAPSPTTDAAKPQGQRNADEAIPMQLDDNDTIEAAEEDPLDIPANDIILANKRAHPTLRRLFRSKGEFLLATRPHRAGDWSQAGAMLTLTGGRPWFCTLPAEEYATGDAQVDALVQHDMRKGGEWGDRRQELVFIGEGLDRDALAAMLDACLLTGEEMARWEEVMRDEGLNEEARRERLEELFEDGFPEWTEDQDEEDGDDDEDGEDMDVDGKDDARNHAHQHRHEHKHKHEHKHEHGRRHMVQAHS</sequence>
<feature type="domain" description="CobW C-terminal" evidence="2">
    <location>
        <begin position="312"/>
        <end position="556"/>
    </location>
</feature>
<dbReference type="Gene3D" id="3.40.50.300">
    <property type="entry name" value="P-loop containing nucleotide triphosphate hydrolases"/>
    <property type="match status" value="1"/>
</dbReference>
<feature type="region of interest" description="Disordered" evidence="1">
    <location>
        <begin position="587"/>
        <end position="651"/>
    </location>
</feature>
<dbReference type="SUPFAM" id="SSF90002">
    <property type="entry name" value="Hypothetical protein YjiA, C-terminal domain"/>
    <property type="match status" value="1"/>
</dbReference>
<dbReference type="InterPro" id="IPR003495">
    <property type="entry name" value="CobW/HypB/UreG_nucleotide-bd"/>
</dbReference>
<reference evidence="3 4" key="1">
    <citation type="journal article" date="2024" name="Microbiol. Resour. Announc.">
        <title>Genome annotations for the ascomycete fungi Trichoderma harzianum, Trichoderma aggressivum, and Purpureocillium lilacinum.</title>
        <authorList>
            <person name="Beijen E.P.W."/>
            <person name="Ohm R.A."/>
        </authorList>
    </citation>
    <scope>NUCLEOTIDE SEQUENCE [LARGE SCALE GENOMIC DNA]</scope>
    <source>
        <strain evidence="3 4">CBS 150709</strain>
    </source>
</reference>
<dbReference type="CDD" id="cd03112">
    <property type="entry name" value="CobW-like"/>
    <property type="match status" value="1"/>
</dbReference>
<gene>
    <name evidence="3" type="ORF">Purlil1_5067</name>
</gene>
<comment type="caution">
    <text evidence="3">The sequence shown here is derived from an EMBL/GenBank/DDBJ whole genome shotgun (WGS) entry which is preliminary data.</text>
</comment>
<feature type="compositionally biased region" description="Acidic residues" evidence="1">
    <location>
        <begin position="587"/>
        <end position="613"/>
    </location>
</feature>
<dbReference type="InterPro" id="IPR027417">
    <property type="entry name" value="P-loop_NTPase"/>
</dbReference>
<dbReference type="Proteomes" id="UP001287286">
    <property type="component" value="Unassembled WGS sequence"/>
</dbReference>
<evidence type="ECO:0000259" key="2">
    <source>
        <dbReference type="SMART" id="SM00833"/>
    </source>
</evidence>
<name>A0ABR0C2F3_PURLI</name>
<evidence type="ECO:0000313" key="3">
    <source>
        <dbReference type="EMBL" id="KAK4090395.1"/>
    </source>
</evidence>
<dbReference type="Pfam" id="PF07683">
    <property type="entry name" value="CobW_C"/>
    <property type="match status" value="1"/>
</dbReference>
<proteinExistence type="predicted"/>